<evidence type="ECO:0000256" key="1">
    <source>
        <dbReference type="SAM" id="Phobius"/>
    </source>
</evidence>
<dbReference type="Proteomes" id="UP001055125">
    <property type="component" value="Unassembled WGS sequence"/>
</dbReference>
<keyword evidence="3" id="KW-1185">Reference proteome</keyword>
<gene>
    <name evidence="2" type="ORF">OCOJLMKI_3741</name>
</gene>
<evidence type="ECO:0000313" key="3">
    <source>
        <dbReference type="Proteomes" id="UP001055125"/>
    </source>
</evidence>
<reference evidence="2" key="1">
    <citation type="journal article" date="2021" name="Front. Microbiol.">
        <title>Comprehensive Comparative Genomics and Phenotyping of Methylobacterium Species.</title>
        <authorList>
            <person name="Alessa O."/>
            <person name="Ogura Y."/>
            <person name="Fujitani Y."/>
            <person name="Takami H."/>
            <person name="Hayashi T."/>
            <person name="Sahin N."/>
            <person name="Tani A."/>
        </authorList>
    </citation>
    <scope>NUCLEOTIDE SEQUENCE</scope>
    <source>
        <strain evidence="2">DSM 19015</strain>
    </source>
</reference>
<evidence type="ECO:0000313" key="2">
    <source>
        <dbReference type="EMBL" id="GJD96520.1"/>
    </source>
</evidence>
<keyword evidence="1" id="KW-1133">Transmembrane helix</keyword>
<name>A0ABQ4S1L2_9HYPH</name>
<evidence type="ECO:0008006" key="4">
    <source>
        <dbReference type="Google" id="ProtNLM"/>
    </source>
</evidence>
<dbReference type="RefSeq" id="WP_238245623.1">
    <property type="nucleotide sequence ID" value="NZ_BPQP01000063.1"/>
</dbReference>
<keyword evidence="1" id="KW-0472">Membrane</keyword>
<dbReference type="EMBL" id="BPQP01000063">
    <property type="protein sequence ID" value="GJD96520.1"/>
    <property type="molecule type" value="Genomic_DNA"/>
</dbReference>
<dbReference type="InterPro" id="IPR025597">
    <property type="entry name" value="DUF4345"/>
</dbReference>
<feature type="transmembrane region" description="Helical" evidence="1">
    <location>
        <begin position="47"/>
        <end position="66"/>
    </location>
</feature>
<feature type="transmembrane region" description="Helical" evidence="1">
    <location>
        <begin position="78"/>
        <end position="96"/>
    </location>
</feature>
<sequence>MMRERKALQRVVALAALIPVASGLYGVLFGINGIGRAGFYNISADSHFRYLSGLLMGVGILFWSCVPGIEGKSRLFRFLTLVVVLGGLSRLLGLYLTGLPSLTMLTALFVELGLTPALCLWQMRVAARARDEADLGPVAS</sequence>
<keyword evidence="1" id="KW-0812">Transmembrane</keyword>
<organism evidence="2 3">
    <name type="scientific">Methylobacterium iners</name>
    <dbReference type="NCBI Taxonomy" id="418707"/>
    <lineage>
        <taxon>Bacteria</taxon>
        <taxon>Pseudomonadati</taxon>
        <taxon>Pseudomonadota</taxon>
        <taxon>Alphaproteobacteria</taxon>
        <taxon>Hyphomicrobiales</taxon>
        <taxon>Methylobacteriaceae</taxon>
        <taxon>Methylobacterium</taxon>
    </lineage>
</organism>
<reference evidence="2" key="2">
    <citation type="submission" date="2021-08" db="EMBL/GenBank/DDBJ databases">
        <authorList>
            <person name="Tani A."/>
            <person name="Ola A."/>
            <person name="Ogura Y."/>
            <person name="Katsura K."/>
            <person name="Hayashi T."/>
        </authorList>
    </citation>
    <scope>NUCLEOTIDE SEQUENCE</scope>
    <source>
        <strain evidence="2">DSM 19015</strain>
    </source>
</reference>
<accession>A0ABQ4S1L2</accession>
<feature type="transmembrane region" description="Helical" evidence="1">
    <location>
        <begin position="12"/>
        <end position="35"/>
    </location>
</feature>
<comment type="caution">
    <text evidence="2">The sequence shown here is derived from an EMBL/GenBank/DDBJ whole genome shotgun (WGS) entry which is preliminary data.</text>
</comment>
<dbReference type="Pfam" id="PF14248">
    <property type="entry name" value="DUF4345"/>
    <property type="match status" value="1"/>
</dbReference>
<proteinExistence type="predicted"/>
<feature type="transmembrane region" description="Helical" evidence="1">
    <location>
        <begin position="102"/>
        <end position="121"/>
    </location>
</feature>
<protein>
    <recommendedName>
        <fullName evidence="4">DUF4345 domain-containing protein</fullName>
    </recommendedName>
</protein>